<dbReference type="OrthoDB" id="9795496at2"/>
<evidence type="ECO:0000256" key="6">
    <source>
        <dbReference type="SAM" id="Phobius"/>
    </source>
</evidence>
<name>M7N9G3_9BACT</name>
<evidence type="ECO:0000256" key="4">
    <source>
        <dbReference type="ARBA" id="ARBA00022989"/>
    </source>
</evidence>
<dbReference type="Proteomes" id="UP000011910">
    <property type="component" value="Unassembled WGS sequence"/>
</dbReference>
<dbReference type="EMBL" id="AODQ01000015">
    <property type="protein sequence ID" value="EMR03902.1"/>
    <property type="molecule type" value="Genomic_DNA"/>
</dbReference>
<evidence type="ECO:0000256" key="2">
    <source>
        <dbReference type="ARBA" id="ARBA00007524"/>
    </source>
</evidence>
<evidence type="ECO:0000256" key="3">
    <source>
        <dbReference type="ARBA" id="ARBA00022692"/>
    </source>
</evidence>
<comment type="subcellular location">
    <subcellularLocation>
        <location evidence="1">Membrane</location>
        <topology evidence="1">Multi-pass membrane protein</topology>
    </subcellularLocation>
</comment>
<keyword evidence="4 6" id="KW-1133">Transmembrane helix</keyword>
<comment type="similarity">
    <text evidence="2">Belongs to the TspO/BZRP family.</text>
</comment>
<proteinExistence type="inferred from homology"/>
<dbReference type="GO" id="GO:0016020">
    <property type="term" value="C:membrane"/>
    <property type="evidence" value="ECO:0007669"/>
    <property type="project" value="UniProtKB-SubCell"/>
</dbReference>
<evidence type="ECO:0000256" key="1">
    <source>
        <dbReference type="ARBA" id="ARBA00004141"/>
    </source>
</evidence>
<dbReference type="Gene3D" id="1.20.1260.100">
    <property type="entry name" value="TspO/MBR protein"/>
    <property type="match status" value="1"/>
</dbReference>
<dbReference type="Pfam" id="PF03073">
    <property type="entry name" value="TspO_MBR"/>
    <property type="match status" value="1"/>
</dbReference>
<dbReference type="InterPro" id="IPR038330">
    <property type="entry name" value="TspO/MBR-related_sf"/>
</dbReference>
<dbReference type="InterPro" id="IPR004307">
    <property type="entry name" value="TspO_MBR"/>
</dbReference>
<evidence type="ECO:0000313" key="7">
    <source>
        <dbReference type="EMBL" id="EMR03902.1"/>
    </source>
</evidence>
<evidence type="ECO:0000313" key="8">
    <source>
        <dbReference type="Proteomes" id="UP000011910"/>
    </source>
</evidence>
<keyword evidence="3 6" id="KW-0812">Transmembrane</keyword>
<accession>M7N9G3</accession>
<gene>
    <name evidence="7" type="ORF">ADICEAN_00959</name>
</gene>
<dbReference type="AlphaFoldDB" id="M7N9G3"/>
<feature type="transmembrane region" description="Helical" evidence="6">
    <location>
        <begin position="33"/>
        <end position="54"/>
    </location>
</feature>
<dbReference type="RefSeq" id="WP_009194361.1">
    <property type="nucleotide sequence ID" value="NZ_AODQ01000015.1"/>
</dbReference>
<reference evidence="7 8" key="1">
    <citation type="journal article" date="2013" name="Genome Announc.">
        <title>Draft Genome Sequence of Cesiribacter andamanensis Strain AMV16T, Isolated from a Soil Sample from a Mud Volcano in the Andaman Islands, India.</title>
        <authorList>
            <person name="Shivaji S."/>
            <person name="Ara S."/>
            <person name="Begum Z."/>
            <person name="Srinivas T.N."/>
            <person name="Singh A."/>
            <person name="Kumar Pinnaka A."/>
        </authorList>
    </citation>
    <scope>NUCLEOTIDE SEQUENCE [LARGE SCALE GENOMIC DNA]</scope>
    <source>
        <strain evidence="7 8">AMV16</strain>
    </source>
</reference>
<keyword evidence="5 6" id="KW-0472">Membrane</keyword>
<protein>
    <submittedName>
        <fullName evidence="7">TspO/MBR family protein</fullName>
    </submittedName>
</protein>
<organism evidence="7 8">
    <name type="scientific">Cesiribacter andamanensis AMV16</name>
    <dbReference type="NCBI Taxonomy" id="1279009"/>
    <lineage>
        <taxon>Bacteria</taxon>
        <taxon>Pseudomonadati</taxon>
        <taxon>Bacteroidota</taxon>
        <taxon>Cytophagia</taxon>
        <taxon>Cytophagales</taxon>
        <taxon>Cesiribacteraceae</taxon>
        <taxon>Cesiribacter</taxon>
    </lineage>
</organism>
<keyword evidence="8" id="KW-1185">Reference proteome</keyword>
<comment type="caution">
    <text evidence="7">The sequence shown here is derived from an EMBL/GenBank/DDBJ whole genome shotgun (WGS) entry which is preliminary data.</text>
</comment>
<evidence type="ECO:0000256" key="5">
    <source>
        <dbReference type="ARBA" id="ARBA00023136"/>
    </source>
</evidence>
<sequence length="55" mass="6210">MKSLLIKCAMPSLFAWLLRLHRAAGWLLAPYLTWVSFATLLTLSILLLNQAVLLL</sequence>